<keyword evidence="1" id="KW-0732">Signal</keyword>
<organism evidence="2">
    <name type="scientific">Ixodes ricinus</name>
    <name type="common">Common tick</name>
    <name type="synonym">Acarus ricinus</name>
    <dbReference type="NCBI Taxonomy" id="34613"/>
    <lineage>
        <taxon>Eukaryota</taxon>
        <taxon>Metazoa</taxon>
        <taxon>Ecdysozoa</taxon>
        <taxon>Arthropoda</taxon>
        <taxon>Chelicerata</taxon>
        <taxon>Arachnida</taxon>
        <taxon>Acari</taxon>
        <taxon>Parasitiformes</taxon>
        <taxon>Ixodida</taxon>
        <taxon>Ixodoidea</taxon>
        <taxon>Ixodidae</taxon>
        <taxon>Ixodinae</taxon>
        <taxon>Ixodes</taxon>
    </lineage>
</organism>
<feature type="signal peptide" evidence="1">
    <location>
        <begin position="1"/>
        <end position="18"/>
    </location>
</feature>
<proteinExistence type="predicted"/>
<evidence type="ECO:0000313" key="2">
    <source>
        <dbReference type="EMBL" id="JAR89592.1"/>
    </source>
</evidence>
<reference evidence="2" key="1">
    <citation type="journal article" date="2018" name="PLoS Negl. Trop. Dis.">
        <title>Sialome diversity of ticks revealed by RNAseq of single tick salivary glands.</title>
        <authorList>
            <person name="Perner J."/>
            <person name="Kropackova S."/>
            <person name="Kopacek P."/>
            <person name="Ribeiro J.M."/>
        </authorList>
    </citation>
    <scope>NUCLEOTIDE SEQUENCE</scope>
    <source>
        <strain evidence="2">Siblings of single egg batch collected in Ceske Budejovice</strain>
        <tissue evidence="2">Salivary glands</tissue>
    </source>
</reference>
<protein>
    <submittedName>
        <fullName evidence="2">Putative salivary secreted protein</fullName>
    </submittedName>
</protein>
<accession>A0A147BGL1</accession>
<evidence type="ECO:0000256" key="1">
    <source>
        <dbReference type="SAM" id="SignalP"/>
    </source>
</evidence>
<feature type="chain" id="PRO_5007542278" evidence="1">
    <location>
        <begin position="19"/>
        <end position="137"/>
    </location>
</feature>
<name>A0A147BGL1_IXORI</name>
<dbReference type="EMBL" id="GEGO01005812">
    <property type="protein sequence ID" value="JAR89592.1"/>
    <property type="molecule type" value="Transcribed_RNA"/>
</dbReference>
<sequence length="137" mass="15889">MLLILFATVLIVAETINGENWPNYSNNTCIALIKEGGEIACNLTGQGHYDRMSIGNCWVSCTERYHDFLLPPAQCERIFRVKIWAIYQKMFGELPPYGFEYCSERLEGSMRRWVDDWKKLQAKVKENMCPGERKTAK</sequence>
<dbReference type="AlphaFoldDB" id="A0A147BGL1"/>